<comment type="caution">
    <text evidence="2">The sequence shown here is derived from an EMBL/GenBank/DDBJ whole genome shotgun (WGS) entry which is preliminary data.</text>
</comment>
<evidence type="ECO:0008006" key="4">
    <source>
        <dbReference type="Google" id="ProtNLM"/>
    </source>
</evidence>
<dbReference type="EMBL" id="JAIQCJ010000515">
    <property type="protein sequence ID" value="KAJ8796215.1"/>
    <property type="molecule type" value="Genomic_DNA"/>
</dbReference>
<proteinExistence type="predicted"/>
<feature type="compositionally biased region" description="Basic residues" evidence="1">
    <location>
        <begin position="1"/>
        <end position="15"/>
    </location>
</feature>
<feature type="region of interest" description="Disordered" evidence="1">
    <location>
        <begin position="1"/>
        <end position="273"/>
    </location>
</feature>
<reference evidence="2 3" key="1">
    <citation type="submission" date="2022-11" db="EMBL/GenBank/DDBJ databases">
        <title>Whole genome sequence of Eschrichtius robustus ER-17-0199.</title>
        <authorList>
            <person name="Bruniche-Olsen A."/>
            <person name="Black A.N."/>
            <person name="Fields C.J."/>
            <person name="Walden K."/>
            <person name="Dewoody J.A."/>
        </authorList>
    </citation>
    <scope>NUCLEOTIDE SEQUENCE [LARGE SCALE GENOMIC DNA]</scope>
    <source>
        <strain evidence="2">ER-17-0199</strain>
        <tissue evidence="2">Blubber</tissue>
    </source>
</reference>
<protein>
    <recommendedName>
        <fullName evidence="4">Basic proline-rich protein-like</fullName>
    </recommendedName>
</protein>
<sequence length="352" mass="37932">MCQTYRAHRTPRHQRGACGKGQHLARGVRQTPFQDQGPGGRPPAPARSSPGSDRHPRRPPRRPHPGSPPPFRPQQPPPQPSPGTGTVDGGARESRKPAGERPRRSPPQDPREALRPRPRAPGPVRAGRRLLSARGPPALRTSLRDPLRPGCLPLVRLPGSAGQGVSRSSPPRHLHLPSQAQGPDGRPPPPVAAPHSDSHRSPCGQNGKEASRPPARLRQTRQGLRRLRHQQLAARAHRSSDPERGGAGKSPGLRGGATPALHRPPSGDHPPRPVHFWHRSVWGRRADCSESAPLPSPIAPAILPGRQWQRSCEDGPPRVCFPPSGSAFHLLGPRAGGRWEAAPVEAEPLPVF</sequence>
<evidence type="ECO:0000256" key="1">
    <source>
        <dbReference type="SAM" id="MobiDB-lite"/>
    </source>
</evidence>
<feature type="compositionally biased region" description="Pro residues" evidence="1">
    <location>
        <begin position="65"/>
        <end position="81"/>
    </location>
</feature>
<organism evidence="2 3">
    <name type="scientific">Eschrichtius robustus</name>
    <name type="common">California gray whale</name>
    <name type="synonym">Eschrichtius gibbosus</name>
    <dbReference type="NCBI Taxonomy" id="9764"/>
    <lineage>
        <taxon>Eukaryota</taxon>
        <taxon>Metazoa</taxon>
        <taxon>Chordata</taxon>
        <taxon>Craniata</taxon>
        <taxon>Vertebrata</taxon>
        <taxon>Euteleostomi</taxon>
        <taxon>Mammalia</taxon>
        <taxon>Eutheria</taxon>
        <taxon>Laurasiatheria</taxon>
        <taxon>Artiodactyla</taxon>
        <taxon>Whippomorpha</taxon>
        <taxon>Cetacea</taxon>
        <taxon>Mysticeti</taxon>
        <taxon>Eschrichtiidae</taxon>
        <taxon>Eschrichtius</taxon>
    </lineage>
</organism>
<feature type="compositionally biased region" description="Basic and acidic residues" evidence="1">
    <location>
        <begin position="90"/>
        <end position="103"/>
    </location>
</feature>
<evidence type="ECO:0000313" key="2">
    <source>
        <dbReference type="EMBL" id="KAJ8796215.1"/>
    </source>
</evidence>
<accession>A0AB34HZ11</accession>
<dbReference type="Proteomes" id="UP001159641">
    <property type="component" value="Unassembled WGS sequence"/>
</dbReference>
<evidence type="ECO:0000313" key="3">
    <source>
        <dbReference type="Proteomes" id="UP001159641"/>
    </source>
</evidence>
<feature type="compositionally biased region" description="Basic residues" evidence="1">
    <location>
        <begin position="55"/>
        <end position="64"/>
    </location>
</feature>
<dbReference type="AlphaFoldDB" id="A0AB34HZ11"/>
<keyword evidence="3" id="KW-1185">Reference proteome</keyword>
<gene>
    <name evidence="2" type="ORF">J1605_002247</name>
</gene>
<name>A0AB34HZ11_ESCRO</name>